<evidence type="ECO:0000256" key="4">
    <source>
        <dbReference type="ARBA" id="ARBA00023136"/>
    </source>
</evidence>
<evidence type="ECO:0000256" key="1">
    <source>
        <dbReference type="ARBA" id="ARBA00004141"/>
    </source>
</evidence>
<dbReference type="Proteomes" id="UP000039865">
    <property type="component" value="Unassembled WGS sequence"/>
</dbReference>
<evidence type="ECO:0000256" key="5">
    <source>
        <dbReference type="SAM" id="Phobius"/>
    </source>
</evidence>
<organism evidence="6 7">
    <name type="scientific">Stylonychia lemnae</name>
    <name type="common">Ciliate</name>
    <dbReference type="NCBI Taxonomy" id="5949"/>
    <lineage>
        <taxon>Eukaryota</taxon>
        <taxon>Sar</taxon>
        <taxon>Alveolata</taxon>
        <taxon>Ciliophora</taxon>
        <taxon>Intramacronucleata</taxon>
        <taxon>Spirotrichea</taxon>
        <taxon>Stichotrichia</taxon>
        <taxon>Sporadotrichida</taxon>
        <taxon>Oxytrichidae</taxon>
        <taxon>Stylonychinae</taxon>
        <taxon>Stylonychia</taxon>
    </lineage>
</organism>
<feature type="transmembrane region" description="Helical" evidence="5">
    <location>
        <begin position="249"/>
        <end position="274"/>
    </location>
</feature>
<dbReference type="PANTHER" id="PTHR10924">
    <property type="entry name" value="MAJOR FACILITATOR SUPERFAMILY PROTEIN-RELATED"/>
    <property type="match status" value="1"/>
</dbReference>
<evidence type="ECO:0008006" key="8">
    <source>
        <dbReference type="Google" id="ProtNLM"/>
    </source>
</evidence>
<dbReference type="AlphaFoldDB" id="A0A078AEW8"/>
<keyword evidence="2 5" id="KW-0812">Transmembrane</keyword>
<dbReference type="OrthoDB" id="312103at2759"/>
<keyword evidence="7" id="KW-1185">Reference proteome</keyword>
<dbReference type="Gene3D" id="1.20.1250.20">
    <property type="entry name" value="MFS general substrate transporter like domains"/>
    <property type="match status" value="2"/>
</dbReference>
<dbReference type="EMBL" id="CCKQ01008595">
    <property type="protein sequence ID" value="CDW80057.1"/>
    <property type="molecule type" value="Genomic_DNA"/>
</dbReference>
<sequence length="364" mass="39585">MALISDGFLMVGFSPVASVIADAFNCEKIIVDAQCLTFLVMFVPCNFLVIYALNKHGLRFCVIIISVNYQLLIGAVLSIIGCWLRLLVQISGNIYLMFPGTILCSMAQVFFLNTGSRLATVWFGDKERALATAVGGLSLPIGCVLGFIVPALFFGGEGDKQKVFYKYILVQNIIVTVLSLPIIFVAKDKPSLPPSIFGATFIFFGVVGSFIFGILLDKYAKYKLVTNLISSLACLSLALAFWTLPSSNVILLTVNLAFIGFFITPIIPIGYAFAVELTFPVPESISNGMMNMVCQIYGSAMGAFSSHISSSDGKTGPIIVIGIFLITCMIGSICTFFIKEDLKRLNPEIKNQFNTYVSTDITIT</sequence>
<keyword evidence="3 5" id="KW-1133">Transmembrane helix</keyword>
<dbReference type="GO" id="GO:0097037">
    <property type="term" value="P:heme export"/>
    <property type="evidence" value="ECO:0007669"/>
    <property type="project" value="TreeGrafter"/>
</dbReference>
<accession>A0A078AEW8</accession>
<reference evidence="6 7" key="1">
    <citation type="submission" date="2014-06" db="EMBL/GenBank/DDBJ databases">
        <authorList>
            <person name="Swart Estienne"/>
        </authorList>
    </citation>
    <scope>NUCLEOTIDE SEQUENCE [LARGE SCALE GENOMIC DNA]</scope>
    <source>
        <strain evidence="6 7">130c</strain>
    </source>
</reference>
<dbReference type="InParanoid" id="A0A078AEW8"/>
<proteinExistence type="predicted"/>
<evidence type="ECO:0000256" key="3">
    <source>
        <dbReference type="ARBA" id="ARBA00022989"/>
    </source>
</evidence>
<feature type="transmembrane region" description="Helical" evidence="5">
    <location>
        <begin position="222"/>
        <end position="242"/>
    </location>
</feature>
<evidence type="ECO:0000256" key="2">
    <source>
        <dbReference type="ARBA" id="ARBA00022692"/>
    </source>
</evidence>
<feature type="transmembrane region" description="Helical" evidence="5">
    <location>
        <begin position="196"/>
        <end position="216"/>
    </location>
</feature>
<protein>
    <recommendedName>
        <fullName evidence="8">Major facilitator superfamily protein</fullName>
    </recommendedName>
</protein>
<comment type="subcellular location">
    <subcellularLocation>
        <location evidence="1">Membrane</location>
        <topology evidence="1">Multi-pass membrane protein</topology>
    </subcellularLocation>
</comment>
<dbReference type="InterPro" id="IPR049680">
    <property type="entry name" value="FLVCR1-2_SLC49-like"/>
</dbReference>
<keyword evidence="4 5" id="KW-0472">Membrane</keyword>
<dbReference type="PANTHER" id="PTHR10924:SF6">
    <property type="entry name" value="SOLUTE CARRIER FAMILY 49 MEMBER A3"/>
    <property type="match status" value="1"/>
</dbReference>
<dbReference type="SUPFAM" id="SSF103473">
    <property type="entry name" value="MFS general substrate transporter"/>
    <property type="match status" value="1"/>
</dbReference>
<feature type="transmembrane region" description="Helical" evidence="5">
    <location>
        <begin position="94"/>
        <end position="112"/>
    </location>
</feature>
<dbReference type="GO" id="GO:0020037">
    <property type="term" value="F:heme binding"/>
    <property type="evidence" value="ECO:0007669"/>
    <property type="project" value="TreeGrafter"/>
</dbReference>
<dbReference type="InterPro" id="IPR036259">
    <property type="entry name" value="MFS_trans_sf"/>
</dbReference>
<feature type="transmembrane region" description="Helical" evidence="5">
    <location>
        <begin position="60"/>
        <end position="88"/>
    </location>
</feature>
<evidence type="ECO:0000313" key="7">
    <source>
        <dbReference type="Proteomes" id="UP000039865"/>
    </source>
</evidence>
<gene>
    <name evidence="6" type="primary">Contig9535.g10195</name>
    <name evidence="6" type="ORF">STYLEM_9052</name>
</gene>
<dbReference type="OMA" id="IVQYYNT"/>
<feature type="transmembrane region" description="Helical" evidence="5">
    <location>
        <begin position="165"/>
        <end position="184"/>
    </location>
</feature>
<evidence type="ECO:0000313" key="6">
    <source>
        <dbReference type="EMBL" id="CDW80057.1"/>
    </source>
</evidence>
<dbReference type="GO" id="GO:0016020">
    <property type="term" value="C:membrane"/>
    <property type="evidence" value="ECO:0007669"/>
    <property type="project" value="UniProtKB-SubCell"/>
</dbReference>
<name>A0A078AEW8_STYLE</name>
<feature type="transmembrane region" description="Helical" evidence="5">
    <location>
        <begin position="133"/>
        <end position="153"/>
    </location>
</feature>
<feature type="transmembrane region" description="Helical" evidence="5">
    <location>
        <begin position="318"/>
        <end position="338"/>
    </location>
</feature>
<dbReference type="GO" id="GO:0015232">
    <property type="term" value="F:heme transmembrane transporter activity"/>
    <property type="evidence" value="ECO:0007669"/>
    <property type="project" value="TreeGrafter"/>
</dbReference>
<feature type="transmembrane region" description="Helical" evidence="5">
    <location>
        <begin position="31"/>
        <end position="53"/>
    </location>
</feature>